<keyword evidence="1" id="KW-0472">Membrane</keyword>
<keyword evidence="1" id="KW-0812">Transmembrane</keyword>
<feature type="transmembrane region" description="Helical" evidence="1">
    <location>
        <begin position="42"/>
        <end position="63"/>
    </location>
</feature>
<keyword evidence="1" id="KW-1133">Transmembrane helix</keyword>
<evidence type="ECO:0000256" key="1">
    <source>
        <dbReference type="SAM" id="Phobius"/>
    </source>
</evidence>
<name>A0A915K342_ROMCU</name>
<proteinExistence type="predicted"/>
<keyword evidence="2" id="KW-1185">Reference proteome</keyword>
<evidence type="ECO:0000313" key="2">
    <source>
        <dbReference type="Proteomes" id="UP000887565"/>
    </source>
</evidence>
<accession>A0A915K342</accession>
<dbReference type="WBParaSite" id="nRc.2.0.1.t33210-RA">
    <property type="protein sequence ID" value="nRc.2.0.1.t33210-RA"/>
    <property type="gene ID" value="nRc.2.0.1.g33210"/>
</dbReference>
<reference evidence="3" key="1">
    <citation type="submission" date="2022-11" db="UniProtKB">
        <authorList>
            <consortium name="WormBaseParasite"/>
        </authorList>
    </citation>
    <scope>IDENTIFICATION</scope>
</reference>
<protein>
    <submittedName>
        <fullName evidence="3">Uncharacterized protein</fullName>
    </submittedName>
</protein>
<dbReference type="AlphaFoldDB" id="A0A915K342"/>
<sequence length="70" mass="8239">MKKIFQLIVKKVAQCNLEPDGPIDQRYLISKSKIFESELLRLLRIFILYIYNVLFFGNIKIMINGDLYVG</sequence>
<dbReference type="Proteomes" id="UP000887565">
    <property type="component" value="Unplaced"/>
</dbReference>
<organism evidence="2 3">
    <name type="scientific">Romanomermis culicivorax</name>
    <name type="common">Nematode worm</name>
    <dbReference type="NCBI Taxonomy" id="13658"/>
    <lineage>
        <taxon>Eukaryota</taxon>
        <taxon>Metazoa</taxon>
        <taxon>Ecdysozoa</taxon>
        <taxon>Nematoda</taxon>
        <taxon>Enoplea</taxon>
        <taxon>Dorylaimia</taxon>
        <taxon>Mermithida</taxon>
        <taxon>Mermithoidea</taxon>
        <taxon>Mermithidae</taxon>
        <taxon>Romanomermis</taxon>
    </lineage>
</organism>
<evidence type="ECO:0000313" key="3">
    <source>
        <dbReference type="WBParaSite" id="nRc.2.0.1.t33210-RA"/>
    </source>
</evidence>